<dbReference type="CDD" id="cd01129">
    <property type="entry name" value="PulE-GspE-like"/>
    <property type="match status" value="1"/>
</dbReference>
<keyword evidence="3" id="KW-0067">ATP-binding</keyword>
<dbReference type="InterPro" id="IPR003593">
    <property type="entry name" value="AAA+_ATPase"/>
</dbReference>
<dbReference type="Pfam" id="PF00437">
    <property type="entry name" value="T2SSE"/>
    <property type="match status" value="1"/>
</dbReference>
<dbReference type="Gene3D" id="3.40.50.300">
    <property type="entry name" value="P-loop containing nucleotide triphosphate hydrolases"/>
    <property type="match status" value="1"/>
</dbReference>
<evidence type="ECO:0000259" key="4">
    <source>
        <dbReference type="PROSITE" id="PS00662"/>
    </source>
</evidence>
<keyword evidence="6" id="KW-1185">Reference proteome</keyword>
<dbReference type="Gene3D" id="3.30.450.90">
    <property type="match status" value="1"/>
</dbReference>
<dbReference type="SUPFAM" id="SSF52540">
    <property type="entry name" value="P-loop containing nucleoside triphosphate hydrolases"/>
    <property type="match status" value="1"/>
</dbReference>
<reference evidence="5 6" key="1">
    <citation type="submission" date="2020-10" db="EMBL/GenBank/DDBJ databases">
        <title>Campylobacter and Helicobacter PacBio genomes.</title>
        <authorList>
            <person name="Lane C."/>
        </authorList>
    </citation>
    <scope>NUCLEOTIDE SEQUENCE [LARGE SCALE GENOMIC DNA]</scope>
    <source>
        <strain evidence="5 6">2016D-0074</strain>
    </source>
</reference>
<name>A0ABX6TQY6_9BACT</name>
<sequence>MLKLNDEELFEYIVFNKLSQDELYSINEQYFKNLAKNYGLNFLDLNQELDFDLHLNTLPLVLVEKYHCFCFKEDEENIYIVSFKPLEEEALAKIQNLFRFKNIIVYISAFCKFQYFFEKIKFLIKFQNYSYEIEKILQTKDAQDNDIVENFLFLVLSYASFLKASDIHFEPLENEVLIRFRIDGILNSITSLSHSNYQALLLHIKIISLLNVAEQRNAQDGSFSKEIFKQKYDFRISIMPLLFGQSIVIRILKQEEQILSLEQLFIDERNLQRLSHSLNTPYGLILFCGPTGSGKSTFMHTILNQLDKSKKIITLEDPVEYKLKHAQQILLNAKVGFDFKKALRGVLRQDPDVIMIGEIRDEESLDIVLKASLSGHLVLSTLHTNNALEAIFRMLHMGAKSYLIACSVNLIISQRLVRRLCECKEEIHENILYKNEIIKEKIYKAKGCAKCMMSGYKGRIMIAEFLFLDQNIKTMIENNSSYELILNYALKNGLINLSEDALEKVKMGLTSLEEIKKVVV</sequence>
<evidence type="ECO:0000256" key="2">
    <source>
        <dbReference type="ARBA" id="ARBA00022741"/>
    </source>
</evidence>
<dbReference type="InterPro" id="IPR007831">
    <property type="entry name" value="T2SS_GspE_N"/>
</dbReference>
<evidence type="ECO:0000256" key="1">
    <source>
        <dbReference type="ARBA" id="ARBA00006611"/>
    </source>
</evidence>
<dbReference type="InterPro" id="IPR027417">
    <property type="entry name" value="P-loop_NTPase"/>
</dbReference>
<evidence type="ECO:0000313" key="5">
    <source>
        <dbReference type="EMBL" id="QOQ88370.1"/>
    </source>
</evidence>
<proteinExistence type="inferred from homology"/>
<dbReference type="SUPFAM" id="SSF160246">
    <property type="entry name" value="EspE N-terminal domain-like"/>
    <property type="match status" value="1"/>
</dbReference>
<dbReference type="SMART" id="SM00382">
    <property type="entry name" value="AAA"/>
    <property type="match status" value="1"/>
</dbReference>
<dbReference type="Proteomes" id="UP000595070">
    <property type="component" value="Chromosome"/>
</dbReference>
<keyword evidence="2" id="KW-0547">Nucleotide-binding</keyword>
<dbReference type="EMBL" id="CP063079">
    <property type="protein sequence ID" value="QOQ88370.1"/>
    <property type="molecule type" value="Genomic_DNA"/>
</dbReference>
<dbReference type="PANTHER" id="PTHR30258">
    <property type="entry name" value="TYPE II SECRETION SYSTEM PROTEIN GSPE-RELATED"/>
    <property type="match status" value="1"/>
</dbReference>
<dbReference type="InterPro" id="IPR001482">
    <property type="entry name" value="T2SS/T4SS_dom"/>
</dbReference>
<dbReference type="InterPro" id="IPR037257">
    <property type="entry name" value="T2SS_E_N_sf"/>
</dbReference>
<accession>A0ABX6TQY6</accession>
<dbReference type="PANTHER" id="PTHR30258:SF1">
    <property type="entry name" value="PROTEIN TRANSPORT PROTEIN HOFB HOMOLOG"/>
    <property type="match status" value="1"/>
</dbReference>
<comment type="similarity">
    <text evidence="1">Belongs to the GSP E family.</text>
</comment>
<evidence type="ECO:0000256" key="3">
    <source>
        <dbReference type="ARBA" id="ARBA00022840"/>
    </source>
</evidence>
<dbReference type="Pfam" id="PF05157">
    <property type="entry name" value="MshEN"/>
    <property type="match status" value="1"/>
</dbReference>
<evidence type="ECO:0000313" key="6">
    <source>
        <dbReference type="Proteomes" id="UP000595070"/>
    </source>
</evidence>
<dbReference type="RefSeq" id="WP_044598407.1">
    <property type="nucleotide sequence ID" value="NZ_CP063079.1"/>
</dbReference>
<organism evidence="5 6">
    <name type="scientific">Campylobacter peloridis</name>
    <dbReference type="NCBI Taxonomy" id="488546"/>
    <lineage>
        <taxon>Bacteria</taxon>
        <taxon>Pseudomonadati</taxon>
        <taxon>Campylobacterota</taxon>
        <taxon>Epsilonproteobacteria</taxon>
        <taxon>Campylobacterales</taxon>
        <taxon>Campylobacteraceae</taxon>
        <taxon>Campylobacter</taxon>
    </lineage>
</organism>
<gene>
    <name evidence="5" type="ORF">IMC75_05200</name>
</gene>
<dbReference type="PROSITE" id="PS00662">
    <property type="entry name" value="T2SP_E"/>
    <property type="match status" value="1"/>
</dbReference>
<feature type="domain" description="Bacterial type II secretion system protein E" evidence="4">
    <location>
        <begin position="347"/>
        <end position="361"/>
    </location>
</feature>
<protein>
    <submittedName>
        <fullName evidence="5">Transformation system, type II secretion system ATPase CtsE</fullName>
    </submittedName>
</protein>